<organism evidence="5 6">
    <name type="scientific">Mycena belliarum</name>
    <dbReference type="NCBI Taxonomy" id="1033014"/>
    <lineage>
        <taxon>Eukaryota</taxon>
        <taxon>Fungi</taxon>
        <taxon>Dikarya</taxon>
        <taxon>Basidiomycota</taxon>
        <taxon>Agaricomycotina</taxon>
        <taxon>Agaricomycetes</taxon>
        <taxon>Agaricomycetidae</taxon>
        <taxon>Agaricales</taxon>
        <taxon>Marasmiineae</taxon>
        <taxon>Mycenaceae</taxon>
        <taxon>Mycena</taxon>
    </lineage>
</organism>
<dbReference type="InterPro" id="IPR033162">
    <property type="entry name" value="TBCD"/>
</dbReference>
<evidence type="ECO:0000259" key="3">
    <source>
        <dbReference type="Pfam" id="PF12612"/>
    </source>
</evidence>
<keyword evidence="1" id="KW-0143">Chaperone</keyword>
<name>A0AAD6XXX4_9AGAR</name>
<evidence type="ECO:0000256" key="1">
    <source>
        <dbReference type="ARBA" id="ARBA00023186"/>
    </source>
</evidence>
<dbReference type="InterPro" id="IPR011989">
    <property type="entry name" value="ARM-like"/>
</dbReference>
<dbReference type="SUPFAM" id="SSF48371">
    <property type="entry name" value="ARM repeat"/>
    <property type="match status" value="1"/>
</dbReference>
<dbReference type="Gene3D" id="1.25.10.10">
    <property type="entry name" value="Leucine-rich Repeat Variant"/>
    <property type="match status" value="2"/>
</dbReference>
<protein>
    <submittedName>
        <fullName evidence="5">TBCD protein</fullName>
    </submittedName>
</protein>
<dbReference type="Pfam" id="PF12612">
    <property type="entry name" value="TFCD_C"/>
    <property type="match status" value="1"/>
</dbReference>
<evidence type="ECO:0000313" key="6">
    <source>
        <dbReference type="Proteomes" id="UP001222325"/>
    </source>
</evidence>
<evidence type="ECO:0000313" key="5">
    <source>
        <dbReference type="EMBL" id="KAJ7095891.1"/>
    </source>
</evidence>
<feature type="domain" description="Tubulin-folding cofactor D C-terminal" evidence="3">
    <location>
        <begin position="871"/>
        <end position="1068"/>
    </location>
</feature>
<dbReference type="InterPro" id="IPR058033">
    <property type="entry name" value="ARM_TBCD_2nd"/>
</dbReference>
<dbReference type="InterPro" id="IPR016024">
    <property type="entry name" value="ARM-type_fold"/>
</dbReference>
<dbReference type="GO" id="GO:0007021">
    <property type="term" value="P:tubulin complex assembly"/>
    <property type="evidence" value="ECO:0007669"/>
    <property type="project" value="InterPro"/>
</dbReference>
<accession>A0AAD6XXX4</accession>
<dbReference type="EMBL" id="JARJCN010000012">
    <property type="protein sequence ID" value="KAJ7095891.1"/>
    <property type="molecule type" value="Genomic_DNA"/>
</dbReference>
<dbReference type="GO" id="GO:0000226">
    <property type="term" value="P:microtubule cytoskeleton organization"/>
    <property type="evidence" value="ECO:0007669"/>
    <property type="project" value="TreeGrafter"/>
</dbReference>
<evidence type="ECO:0000256" key="2">
    <source>
        <dbReference type="PROSITE-ProRule" id="PRU00103"/>
    </source>
</evidence>
<dbReference type="InterPro" id="IPR021133">
    <property type="entry name" value="HEAT_type_2"/>
</dbReference>
<dbReference type="PANTHER" id="PTHR12658:SF0">
    <property type="entry name" value="TUBULIN-SPECIFIC CHAPERONE D"/>
    <property type="match status" value="1"/>
</dbReference>
<dbReference type="Proteomes" id="UP001222325">
    <property type="component" value="Unassembled WGS sequence"/>
</dbReference>
<dbReference type="Pfam" id="PF23579">
    <property type="entry name" value="ARM_TBCD"/>
    <property type="match status" value="1"/>
</dbReference>
<dbReference type="GO" id="GO:0048487">
    <property type="term" value="F:beta-tubulin binding"/>
    <property type="evidence" value="ECO:0007669"/>
    <property type="project" value="InterPro"/>
</dbReference>
<dbReference type="GO" id="GO:0007023">
    <property type="term" value="P:post-chaperonin tubulin folding pathway"/>
    <property type="evidence" value="ECO:0007669"/>
    <property type="project" value="InterPro"/>
</dbReference>
<dbReference type="AlphaFoldDB" id="A0AAD6XXX4"/>
<dbReference type="PROSITE" id="PS50077">
    <property type="entry name" value="HEAT_REPEAT"/>
    <property type="match status" value="1"/>
</dbReference>
<dbReference type="Pfam" id="PF25767">
    <property type="entry name" value="ARM_TBCD_2nd"/>
    <property type="match status" value="1"/>
</dbReference>
<feature type="domain" description="Tubulin-folding cofactor D ARM repeats" evidence="4">
    <location>
        <begin position="329"/>
        <end position="520"/>
    </location>
</feature>
<dbReference type="GO" id="GO:0005096">
    <property type="term" value="F:GTPase activator activity"/>
    <property type="evidence" value="ECO:0007669"/>
    <property type="project" value="InterPro"/>
</dbReference>
<dbReference type="InterPro" id="IPR022577">
    <property type="entry name" value="TBCD_C"/>
</dbReference>
<proteinExistence type="predicted"/>
<reference evidence="5" key="1">
    <citation type="submission" date="2023-03" db="EMBL/GenBank/DDBJ databases">
        <title>Massive genome expansion in bonnet fungi (Mycena s.s.) driven by repeated elements and novel gene families across ecological guilds.</title>
        <authorList>
            <consortium name="Lawrence Berkeley National Laboratory"/>
            <person name="Harder C.B."/>
            <person name="Miyauchi S."/>
            <person name="Viragh M."/>
            <person name="Kuo A."/>
            <person name="Thoen E."/>
            <person name="Andreopoulos B."/>
            <person name="Lu D."/>
            <person name="Skrede I."/>
            <person name="Drula E."/>
            <person name="Henrissat B."/>
            <person name="Morin E."/>
            <person name="Kohler A."/>
            <person name="Barry K."/>
            <person name="LaButti K."/>
            <person name="Morin E."/>
            <person name="Salamov A."/>
            <person name="Lipzen A."/>
            <person name="Mereny Z."/>
            <person name="Hegedus B."/>
            <person name="Baldrian P."/>
            <person name="Stursova M."/>
            <person name="Weitz H."/>
            <person name="Taylor A."/>
            <person name="Grigoriev I.V."/>
            <person name="Nagy L.G."/>
            <person name="Martin F."/>
            <person name="Kauserud H."/>
        </authorList>
    </citation>
    <scope>NUCLEOTIDE SEQUENCE</scope>
    <source>
        <strain evidence="5">CBHHK173m</strain>
    </source>
</reference>
<feature type="repeat" description="HEAT" evidence="2">
    <location>
        <begin position="341"/>
        <end position="378"/>
    </location>
</feature>
<gene>
    <name evidence="5" type="ORF">B0H15DRAFT_827504</name>
</gene>
<dbReference type="PANTHER" id="PTHR12658">
    <property type="entry name" value="BETA-TUBULIN COFACTOR D"/>
    <property type="match status" value="1"/>
</dbReference>
<keyword evidence="6" id="KW-1185">Reference proteome</keyword>
<evidence type="ECO:0000259" key="4">
    <source>
        <dbReference type="Pfam" id="PF25767"/>
    </source>
</evidence>
<comment type="caution">
    <text evidence="5">The sequence shown here is derived from an EMBL/GenBank/DDBJ whole genome shotgun (WGS) entry which is preliminary data.</text>
</comment>
<sequence>MDEEIVEEGRLFATFERHGEFTDAQAALLALDLTKNPTPEQERTETALHRRLSDILDEYQEQAHLLDPFLEQLVTPVVECIKRHAAALAQNSANAEDPTNPARIARVASLLYCYVKSRGYKTIIRFFPHEIADLALARACLGGVAREPRQWALRYAALLWLALICMIPFDLAQFDEHADGETADALEGLARSFLNRAGLERGGAALLLARLYTRKDTRVRFTAFLDWVDECVSTATDALTLIGALQVLCEVAKDGPADLIQGNATRFFAIGNAIEATEVLNNNTIVRKFKTKLVARIPLRILPPTSNATRRKGRALTGEDRGGPELLLEDDIEVPEEVEVVLELLFKSLQDKDTIVRWSAAKAVARISERLPTEFADQVLETLMGLFAIHSIAAASLYDLPAIAESTWHGACLACAEMARRGLVARSALPELMEWLSKALYFDLRKGAHSIGSSVRDSAAYVLWALARAQDPTALAPHADNLARRLVTVALYDREIHIRRAASAAFQEHVGRTSLFPHGIDVLRKTDFYAVSVRRNAFLVAAPQVAEHLEYRGFLFDHLLNVTARHWDLSMRRLGSQSLRLICSPHLPTLGPLVITRAAKLLESVDNSDLHGSLLALTEIAIAYRESSVVPEERERRLRQAFGCLALIPESVLLGPRSELITAAACGLLAQTITLPEINLQSNSAVQIWRKLLDFGLKHRSIPVQEEAAAAMGAVSRLVDCSAVVNRLIHELKTGSVAMQQALGRMLGVVDYDTYPACLPDALRCLLDCIGPTPTVKLCIEARRNCYAAIPQIVFTVVPHLPQHLSAETFNSLVNAMLHGLQDYTIDERGDVGSWIRIACLRGLSAFCTISLPNAITVSKFEEYFPSATYHAIVGGILKQGVERLDNVRQEAGECFRTLIRPAPPKIRSGHAWAPKNLPLLRELFLSETEMMGWKDGAWLFPKAVRLLEIPEYRQPVLAGLVLSLGSKTESTQRPVGRSLVEYSRSLPLASDAKEGYSLVGLVRDLLKYARTNLSSNGIVVPVLQTFNVLLEADALRRLDGDPEAETGLQDLLSIVTKNVSRLKSVQRIHESMKIVVNMLAFSTLFERCVASLPHFLAHEYPSIRSDSSEYLYLVLQGADLGRETDEVEELLLETEWSALDVEIARESSLRIKRAFTK</sequence>